<feature type="compositionally biased region" description="Acidic residues" evidence="1">
    <location>
        <begin position="330"/>
        <end position="339"/>
    </location>
</feature>
<evidence type="ECO:0000256" key="1">
    <source>
        <dbReference type="SAM" id="MobiDB-lite"/>
    </source>
</evidence>
<feature type="region of interest" description="Disordered" evidence="1">
    <location>
        <begin position="255"/>
        <end position="339"/>
    </location>
</feature>
<proteinExistence type="predicted"/>
<evidence type="ECO:0000313" key="3">
    <source>
        <dbReference type="Proteomes" id="UP000001194"/>
    </source>
</evidence>
<evidence type="ECO:0000313" key="2">
    <source>
        <dbReference type="EMBL" id="EDR15662.1"/>
    </source>
</evidence>
<dbReference type="AlphaFoldDB" id="B0CQK6"/>
<dbReference type="KEGG" id="lbc:LACBIDRAFT_320606"/>
<gene>
    <name evidence="2" type="ORF">LACBIDRAFT_320606</name>
</gene>
<protein>
    <submittedName>
        <fullName evidence="2">Predicted protein</fullName>
    </submittedName>
</protein>
<dbReference type="RefSeq" id="XP_001873870.1">
    <property type="nucleotide sequence ID" value="XM_001873835.1"/>
</dbReference>
<dbReference type="HOGENOM" id="CLU_035160_1_0_1"/>
<keyword evidence="3" id="KW-1185">Reference proteome</keyword>
<organism evidence="3">
    <name type="scientific">Laccaria bicolor (strain S238N-H82 / ATCC MYA-4686)</name>
    <name type="common">Bicoloured deceiver</name>
    <name type="synonym">Laccaria laccata var. bicolor</name>
    <dbReference type="NCBI Taxonomy" id="486041"/>
    <lineage>
        <taxon>Eukaryota</taxon>
        <taxon>Fungi</taxon>
        <taxon>Dikarya</taxon>
        <taxon>Basidiomycota</taxon>
        <taxon>Agaricomycotina</taxon>
        <taxon>Agaricomycetes</taxon>
        <taxon>Agaricomycetidae</taxon>
        <taxon>Agaricales</taxon>
        <taxon>Agaricineae</taxon>
        <taxon>Hydnangiaceae</taxon>
        <taxon>Laccaria</taxon>
    </lineage>
</organism>
<accession>B0CQK6</accession>
<feature type="compositionally biased region" description="Basic and acidic residues" evidence="1">
    <location>
        <begin position="255"/>
        <end position="269"/>
    </location>
</feature>
<dbReference type="STRING" id="486041.B0CQK6"/>
<dbReference type="GeneID" id="6069910"/>
<reference evidence="2 3" key="1">
    <citation type="journal article" date="2008" name="Nature">
        <title>The genome of Laccaria bicolor provides insights into mycorrhizal symbiosis.</title>
        <authorList>
            <person name="Martin F."/>
            <person name="Aerts A."/>
            <person name="Ahren D."/>
            <person name="Brun A."/>
            <person name="Danchin E.G.J."/>
            <person name="Duchaussoy F."/>
            <person name="Gibon J."/>
            <person name="Kohler A."/>
            <person name="Lindquist E."/>
            <person name="Pereda V."/>
            <person name="Salamov A."/>
            <person name="Shapiro H.J."/>
            <person name="Wuyts J."/>
            <person name="Blaudez D."/>
            <person name="Buee M."/>
            <person name="Brokstein P."/>
            <person name="Canbaeck B."/>
            <person name="Cohen D."/>
            <person name="Courty P.E."/>
            <person name="Coutinho P.M."/>
            <person name="Delaruelle C."/>
            <person name="Detter J.C."/>
            <person name="Deveau A."/>
            <person name="DiFazio S."/>
            <person name="Duplessis S."/>
            <person name="Fraissinet-Tachet L."/>
            <person name="Lucic E."/>
            <person name="Frey-Klett P."/>
            <person name="Fourrey C."/>
            <person name="Feussner I."/>
            <person name="Gay G."/>
            <person name="Grimwood J."/>
            <person name="Hoegger P.J."/>
            <person name="Jain P."/>
            <person name="Kilaru S."/>
            <person name="Labbe J."/>
            <person name="Lin Y.C."/>
            <person name="Legue V."/>
            <person name="Le Tacon F."/>
            <person name="Marmeisse R."/>
            <person name="Melayah D."/>
            <person name="Montanini B."/>
            <person name="Muratet M."/>
            <person name="Nehls U."/>
            <person name="Niculita-Hirzel H."/>
            <person name="Oudot-Le Secq M.P."/>
            <person name="Peter M."/>
            <person name="Quesneville H."/>
            <person name="Rajashekar B."/>
            <person name="Reich M."/>
            <person name="Rouhier N."/>
            <person name="Schmutz J."/>
            <person name="Yin T."/>
            <person name="Chalot M."/>
            <person name="Henrissat B."/>
            <person name="Kuees U."/>
            <person name="Lucas S."/>
            <person name="Van de Peer Y."/>
            <person name="Podila G.K."/>
            <person name="Polle A."/>
            <person name="Pukkila P.J."/>
            <person name="Richardson P.M."/>
            <person name="Rouze P."/>
            <person name="Sanders I.R."/>
            <person name="Stajich J.E."/>
            <person name="Tunlid A."/>
            <person name="Tuskan G."/>
            <person name="Grigoriev I.V."/>
        </authorList>
    </citation>
    <scope>NUCLEOTIDE SEQUENCE [LARGE SCALE GENOMIC DNA]</scope>
    <source>
        <strain evidence="3">S238N-H82 / ATCC MYA-4686</strain>
    </source>
</reference>
<dbReference type="EMBL" id="DS547091">
    <property type="protein sequence ID" value="EDR15662.1"/>
    <property type="molecule type" value="Genomic_DNA"/>
</dbReference>
<sequence>MTLIESQAHNTKLEYIQKLTSQSSHYKQKRAVTIQNAKLHAKSLEVNGALFKDLELGDRIKVKELRQLVHDDPTYQNLTTEEEERMKQDVLELREQRKTGARPTNKSAAQDYLVAFFSRSNLEDTFEPNWICSPNAANFSQEAMSYGMWDIARLLEQWACAKAKGSRTVDTLSTMQKECSAIINGTLKTVSQSRQALMNYANYDTKVVERYQTKLMGWTYREFKSPFDIHTIDDVRTLLEALQCDDVSKRIAAGEKVGKARQPRSDKGVKRPRKKAPGTGEGEDDGAPPAKKQKRGKAVPETRATTTKKAPKKSKKSQLPPTRPTSNEFVESDADVDSA</sequence>
<name>B0CQK6_LACBS</name>
<dbReference type="InParanoid" id="B0CQK6"/>
<dbReference type="Proteomes" id="UP000001194">
    <property type="component" value="Unassembled WGS sequence"/>
</dbReference>
<dbReference type="OrthoDB" id="3253416at2759"/>